<feature type="transmembrane region" description="Helical" evidence="6">
    <location>
        <begin position="12"/>
        <end position="33"/>
    </location>
</feature>
<name>A0A9W6EVT3_9FLAO</name>
<dbReference type="GO" id="GO:0005886">
    <property type="term" value="C:plasma membrane"/>
    <property type="evidence" value="ECO:0007669"/>
    <property type="project" value="UniProtKB-SubCell"/>
</dbReference>
<dbReference type="Proteomes" id="UP001143545">
    <property type="component" value="Unassembled WGS sequence"/>
</dbReference>
<evidence type="ECO:0000256" key="3">
    <source>
        <dbReference type="ARBA" id="ARBA00022692"/>
    </source>
</evidence>
<feature type="transmembrane region" description="Helical" evidence="6">
    <location>
        <begin position="180"/>
        <end position="200"/>
    </location>
</feature>
<accession>A0A9W6EVT3</accession>
<evidence type="ECO:0000256" key="2">
    <source>
        <dbReference type="ARBA" id="ARBA00022475"/>
    </source>
</evidence>
<proteinExistence type="predicted"/>
<evidence type="ECO:0000313" key="8">
    <source>
        <dbReference type="Proteomes" id="UP001143545"/>
    </source>
</evidence>
<dbReference type="PANTHER" id="PTHR30250:SF11">
    <property type="entry name" value="O-ANTIGEN TRANSPORTER-RELATED"/>
    <property type="match status" value="1"/>
</dbReference>
<sequence length="432" mass="48811">MGAFLKSGLLVVFLKGIGAGLSFFSLVLVTKFFNKELVGQFNYLNSMLILLSSIAVLGTQDAFLKFAGKLEAEGNFYKVRDIYFKKVGIILVTSSILLGAYLLFYVFDFQILDKNLEKVLLKAFLGVFFLSLSILNFRAIRGLKQLMASEIFGNLVRYGLVIVMVYAIHVFGVYNYLLDGVILALILLATTTSLYVFRLLQNLKKDTPIHLRHKTDSNNSYGFKDIIKTSYPMTISFLTMLIMQSADVIILEHYHSFNIVAYYGVIVKVSSVTSIVLLAVNSIVAPDIAKYFYSGERDKLLSIINKSIKMNVYLTIPVLIMLFLIPKTILGFFGTAYTEAYISLLICTFGQFINVFSGSVGVYLNMTGRQFIFQRILLVALVLNLILNIYFIPDYGMNGAAVSTAISMIFWNLLAVYYVYRKDKILFFYNFK</sequence>
<evidence type="ECO:0000313" key="7">
    <source>
        <dbReference type="EMBL" id="GLB52897.1"/>
    </source>
</evidence>
<keyword evidence="8" id="KW-1185">Reference proteome</keyword>
<feature type="transmembrane region" description="Helical" evidence="6">
    <location>
        <begin position="310"/>
        <end position="334"/>
    </location>
</feature>
<feature type="transmembrane region" description="Helical" evidence="6">
    <location>
        <begin position="151"/>
        <end position="174"/>
    </location>
</feature>
<evidence type="ECO:0000256" key="6">
    <source>
        <dbReference type="SAM" id="Phobius"/>
    </source>
</evidence>
<dbReference type="Pfam" id="PF01554">
    <property type="entry name" value="MatE"/>
    <property type="match status" value="1"/>
</dbReference>
<keyword evidence="2" id="KW-1003">Cell membrane</keyword>
<organism evidence="7 8">
    <name type="scientific">Neptunitalea chrysea</name>
    <dbReference type="NCBI Taxonomy" id="1647581"/>
    <lineage>
        <taxon>Bacteria</taxon>
        <taxon>Pseudomonadati</taxon>
        <taxon>Bacteroidota</taxon>
        <taxon>Flavobacteriia</taxon>
        <taxon>Flavobacteriales</taxon>
        <taxon>Flavobacteriaceae</taxon>
        <taxon>Neptunitalea</taxon>
    </lineage>
</organism>
<reference evidence="7" key="1">
    <citation type="submission" date="2022-07" db="EMBL/GenBank/DDBJ databases">
        <title>Taxonomy of Novel Oxalotrophic and Methylotrophic Bacteria.</title>
        <authorList>
            <person name="Sahin N."/>
            <person name="Tani A."/>
        </authorList>
    </citation>
    <scope>NUCLEOTIDE SEQUENCE</scope>
    <source>
        <strain evidence="7">AM327</strain>
    </source>
</reference>
<feature type="transmembrane region" description="Helical" evidence="6">
    <location>
        <begin position="340"/>
        <end position="364"/>
    </location>
</feature>
<dbReference type="PANTHER" id="PTHR30250">
    <property type="entry name" value="PST FAMILY PREDICTED COLANIC ACID TRANSPORTER"/>
    <property type="match status" value="1"/>
</dbReference>
<feature type="transmembrane region" description="Helical" evidence="6">
    <location>
        <begin position="399"/>
        <end position="420"/>
    </location>
</feature>
<evidence type="ECO:0000256" key="5">
    <source>
        <dbReference type="ARBA" id="ARBA00023136"/>
    </source>
</evidence>
<dbReference type="InterPro" id="IPR050833">
    <property type="entry name" value="Poly_Biosynth_Transport"/>
</dbReference>
<dbReference type="GO" id="GO:0015297">
    <property type="term" value="F:antiporter activity"/>
    <property type="evidence" value="ECO:0007669"/>
    <property type="project" value="InterPro"/>
</dbReference>
<feature type="transmembrane region" description="Helical" evidence="6">
    <location>
        <begin position="45"/>
        <end position="66"/>
    </location>
</feature>
<feature type="transmembrane region" description="Helical" evidence="6">
    <location>
        <begin position="376"/>
        <end position="393"/>
    </location>
</feature>
<gene>
    <name evidence="7" type="ORF">NBRC110019_19370</name>
</gene>
<feature type="transmembrane region" description="Helical" evidence="6">
    <location>
        <begin position="119"/>
        <end position="139"/>
    </location>
</feature>
<keyword evidence="3 6" id="KW-0812">Transmembrane</keyword>
<comment type="subcellular location">
    <subcellularLocation>
        <location evidence="1">Cell membrane</location>
        <topology evidence="1">Multi-pass membrane protein</topology>
    </subcellularLocation>
</comment>
<comment type="caution">
    <text evidence="7">The sequence shown here is derived from an EMBL/GenBank/DDBJ whole genome shotgun (WGS) entry which is preliminary data.</text>
</comment>
<feature type="transmembrane region" description="Helical" evidence="6">
    <location>
        <begin position="260"/>
        <end position="289"/>
    </location>
</feature>
<protein>
    <submittedName>
        <fullName evidence="7">Multidrug transporter</fullName>
    </submittedName>
</protein>
<feature type="transmembrane region" description="Helical" evidence="6">
    <location>
        <begin position="87"/>
        <end position="107"/>
    </location>
</feature>
<dbReference type="InterPro" id="IPR002528">
    <property type="entry name" value="MATE_fam"/>
</dbReference>
<keyword evidence="4 6" id="KW-1133">Transmembrane helix</keyword>
<evidence type="ECO:0000256" key="1">
    <source>
        <dbReference type="ARBA" id="ARBA00004651"/>
    </source>
</evidence>
<dbReference type="EMBL" id="BRVP01000012">
    <property type="protein sequence ID" value="GLB52897.1"/>
    <property type="molecule type" value="Genomic_DNA"/>
</dbReference>
<dbReference type="GO" id="GO:0042910">
    <property type="term" value="F:xenobiotic transmembrane transporter activity"/>
    <property type="evidence" value="ECO:0007669"/>
    <property type="project" value="InterPro"/>
</dbReference>
<evidence type="ECO:0000256" key="4">
    <source>
        <dbReference type="ARBA" id="ARBA00022989"/>
    </source>
</evidence>
<keyword evidence="5 6" id="KW-0472">Membrane</keyword>
<dbReference type="AlphaFoldDB" id="A0A9W6EVT3"/>